<gene>
    <name evidence="3" type="ordered locus">Isova_0431</name>
</gene>
<sequence length="430" mass="47717">MLADLAHDRALVTWGAFYFVRYHPDQRWAIVEDADLPELVGRRTCIGTEAEPFGDSTVEVADASGAVVAQVSTAERAWAWVEGLEPDTEYVYRVIVDGEEWGAGELWDTLPDRRGGYDLMPSGRAYDLRFRTWPHPDDPTPRLRFVALGDYGVGVRSDSEVGELGDHSGGEDDDWYSSYYAPYRYVLARVPFFPAIGNHDTGDTELSDDGRQLEDNFHLTQRFRSTAGRSSVGPGLFYRLRYGRDVELVAIDTSLDSSSEGARRHFQTGHHRAWLEEVFSTDDVRWRIPFSHHPAYCAGPSHVNDEDICEDLIPLFGKGGVRLVLAGHEHNFQISEVDGRTYVISGAGGKLRENPPQNLEAACTTAWSGQCHLLLVEIDGAEARLTPVSGLLPDGSPHLMTAMSPQGQVLRPPFVVTDSRVVPRSVSTNT</sequence>
<dbReference type="SUPFAM" id="SSF56300">
    <property type="entry name" value="Metallo-dependent phosphatases"/>
    <property type="match status" value="1"/>
</dbReference>
<keyword evidence="1" id="KW-0732">Signal</keyword>
<dbReference type="GO" id="GO:0003993">
    <property type="term" value="F:acid phosphatase activity"/>
    <property type="evidence" value="ECO:0007669"/>
    <property type="project" value="InterPro"/>
</dbReference>
<accession>F6FU32</accession>
<dbReference type="AlphaFoldDB" id="F6FU32"/>
<protein>
    <submittedName>
        <fullName evidence="3">Metallophosphoesterase</fullName>
    </submittedName>
</protein>
<dbReference type="HOGENOM" id="CLU_637403_0_0_11"/>
<dbReference type="PANTHER" id="PTHR22953">
    <property type="entry name" value="ACID PHOSPHATASE RELATED"/>
    <property type="match status" value="1"/>
</dbReference>
<evidence type="ECO:0000256" key="1">
    <source>
        <dbReference type="ARBA" id="ARBA00022729"/>
    </source>
</evidence>
<dbReference type="PANTHER" id="PTHR22953:SF153">
    <property type="entry name" value="PURPLE ACID PHOSPHATASE"/>
    <property type="match status" value="1"/>
</dbReference>
<dbReference type="InterPro" id="IPR039331">
    <property type="entry name" value="PAPs-like"/>
</dbReference>
<dbReference type="eggNOG" id="COG1409">
    <property type="taxonomic scope" value="Bacteria"/>
</dbReference>
<dbReference type="KEGG" id="iva:Isova_0431"/>
<dbReference type="InterPro" id="IPR029052">
    <property type="entry name" value="Metallo-depent_PP-like"/>
</dbReference>
<keyword evidence="4" id="KW-1185">Reference proteome</keyword>
<name>F6FU32_ISOV2</name>
<dbReference type="STRING" id="743718.Isova_0431"/>
<reference evidence="3 4" key="1">
    <citation type="submission" date="2011-05" db="EMBL/GenBank/DDBJ databases">
        <title>Complete sequence of Isoptericola variabilis 225.</title>
        <authorList>
            <consortium name="US DOE Joint Genome Institute"/>
            <person name="Lucas S."/>
            <person name="Han J."/>
            <person name="Lapidus A."/>
            <person name="Cheng J.-F."/>
            <person name="Goodwin L."/>
            <person name="Pitluck S."/>
            <person name="Peters L."/>
            <person name="Mikhailova N."/>
            <person name="Zeytun A."/>
            <person name="Han C."/>
            <person name="Tapia R."/>
            <person name="Land M."/>
            <person name="Hauser L."/>
            <person name="Kyrpides N."/>
            <person name="Ivanova N."/>
            <person name="Pagani I."/>
            <person name="Siebers A."/>
            <person name="Allgaier M."/>
            <person name="Thelen M."/>
            <person name="Hugenholtz P."/>
            <person name="Gladden J."/>
            <person name="Woyke T."/>
        </authorList>
    </citation>
    <scope>NUCLEOTIDE SEQUENCE [LARGE SCALE GENOMIC DNA]</scope>
    <source>
        <strain evidence="4">225</strain>
    </source>
</reference>
<feature type="domain" description="Calcineurin-like phosphoesterase" evidence="2">
    <location>
        <begin position="165"/>
        <end position="331"/>
    </location>
</feature>
<dbReference type="InterPro" id="IPR004843">
    <property type="entry name" value="Calcineurin-like_PHP"/>
</dbReference>
<dbReference type="Gene3D" id="3.60.21.10">
    <property type="match status" value="1"/>
</dbReference>
<evidence type="ECO:0000313" key="3">
    <source>
        <dbReference type="EMBL" id="AEG43228.1"/>
    </source>
</evidence>
<evidence type="ECO:0000313" key="4">
    <source>
        <dbReference type="Proteomes" id="UP000009236"/>
    </source>
</evidence>
<proteinExistence type="predicted"/>
<organism evidence="4">
    <name type="scientific">Isoptericola variabilis (strain 225)</name>
    <dbReference type="NCBI Taxonomy" id="743718"/>
    <lineage>
        <taxon>Bacteria</taxon>
        <taxon>Bacillati</taxon>
        <taxon>Actinomycetota</taxon>
        <taxon>Actinomycetes</taxon>
        <taxon>Micrococcales</taxon>
        <taxon>Promicromonosporaceae</taxon>
        <taxon>Isoptericola</taxon>
    </lineage>
</organism>
<dbReference type="EMBL" id="CP002810">
    <property type="protein sequence ID" value="AEG43228.1"/>
    <property type="molecule type" value="Genomic_DNA"/>
</dbReference>
<evidence type="ECO:0000259" key="2">
    <source>
        <dbReference type="Pfam" id="PF00149"/>
    </source>
</evidence>
<dbReference type="Pfam" id="PF00149">
    <property type="entry name" value="Metallophos"/>
    <property type="match status" value="1"/>
</dbReference>
<dbReference type="RefSeq" id="WP_013837623.1">
    <property type="nucleotide sequence ID" value="NC_015588.1"/>
</dbReference>
<dbReference type="Proteomes" id="UP000009236">
    <property type="component" value="Chromosome"/>
</dbReference>